<keyword evidence="1" id="KW-0732">Signal</keyword>
<evidence type="ECO:0000256" key="1">
    <source>
        <dbReference type="SAM" id="SignalP"/>
    </source>
</evidence>
<name>A0AAV9P4U1_9PEZI</name>
<dbReference type="GeneID" id="89928796"/>
<organism evidence="2 3">
    <name type="scientific">Saxophila tyrrhenica</name>
    <dbReference type="NCBI Taxonomy" id="1690608"/>
    <lineage>
        <taxon>Eukaryota</taxon>
        <taxon>Fungi</taxon>
        <taxon>Dikarya</taxon>
        <taxon>Ascomycota</taxon>
        <taxon>Pezizomycotina</taxon>
        <taxon>Dothideomycetes</taxon>
        <taxon>Dothideomycetidae</taxon>
        <taxon>Mycosphaerellales</taxon>
        <taxon>Extremaceae</taxon>
        <taxon>Saxophila</taxon>
    </lineage>
</organism>
<dbReference type="Proteomes" id="UP001337655">
    <property type="component" value="Unassembled WGS sequence"/>
</dbReference>
<evidence type="ECO:0000313" key="2">
    <source>
        <dbReference type="EMBL" id="KAK5167761.1"/>
    </source>
</evidence>
<feature type="signal peptide" evidence="1">
    <location>
        <begin position="1"/>
        <end position="18"/>
    </location>
</feature>
<protein>
    <submittedName>
        <fullName evidence="2">Uncharacterized protein</fullName>
    </submittedName>
</protein>
<accession>A0AAV9P4U1</accession>
<gene>
    <name evidence="2" type="ORF">LTR77_007460</name>
</gene>
<proteinExistence type="predicted"/>
<dbReference type="RefSeq" id="XP_064657467.1">
    <property type="nucleotide sequence ID" value="XM_064804697.1"/>
</dbReference>
<dbReference type="AlphaFoldDB" id="A0AAV9P4U1"/>
<evidence type="ECO:0000313" key="3">
    <source>
        <dbReference type="Proteomes" id="UP001337655"/>
    </source>
</evidence>
<sequence>MRLATIIIFALLHMIVKSARRPVKKALDHEAFDRLISCLKATGEQWWVSIDDGVVVLQNESNNMNLTSTAAEDCIGEAVEHLNIRFEDNDVYTNTVSAEDANAAWAESQGADGLVYVNYEDSRMLAKRQIDRTDYYGIGCDDDGRRCVHSNFNLCYKGECRMQGAGCASV</sequence>
<dbReference type="EMBL" id="JAVRRT010000011">
    <property type="protein sequence ID" value="KAK5167761.1"/>
    <property type="molecule type" value="Genomic_DNA"/>
</dbReference>
<feature type="chain" id="PRO_5043552753" evidence="1">
    <location>
        <begin position="19"/>
        <end position="170"/>
    </location>
</feature>
<reference evidence="2 3" key="1">
    <citation type="submission" date="2023-08" db="EMBL/GenBank/DDBJ databases">
        <title>Black Yeasts Isolated from many extreme environments.</title>
        <authorList>
            <person name="Coleine C."/>
            <person name="Stajich J.E."/>
            <person name="Selbmann L."/>
        </authorList>
    </citation>
    <scope>NUCLEOTIDE SEQUENCE [LARGE SCALE GENOMIC DNA]</scope>
    <source>
        <strain evidence="2 3">CCFEE 5935</strain>
    </source>
</reference>
<comment type="caution">
    <text evidence="2">The sequence shown here is derived from an EMBL/GenBank/DDBJ whole genome shotgun (WGS) entry which is preliminary data.</text>
</comment>
<keyword evidence="3" id="KW-1185">Reference proteome</keyword>